<keyword evidence="2" id="KW-0479">Metal-binding</keyword>
<comment type="similarity">
    <text evidence="1 4">Belongs to the HypD family.</text>
</comment>
<evidence type="ECO:0000313" key="5">
    <source>
        <dbReference type="EMBL" id="MBU2712310.1"/>
    </source>
</evidence>
<evidence type="ECO:0000256" key="2">
    <source>
        <dbReference type="ARBA" id="ARBA00022723"/>
    </source>
</evidence>
<protein>
    <recommendedName>
        <fullName evidence="4">Hydrogenase maturation factor</fullName>
    </recommendedName>
</protein>
<dbReference type="InterPro" id="IPR002780">
    <property type="entry name" value="Hyd_form_HypD"/>
</dbReference>
<dbReference type="Gene3D" id="3.40.50.11750">
    <property type="entry name" value="HypD, alpha/beta domain 1"/>
    <property type="match status" value="2"/>
</dbReference>
<proteinExistence type="inferred from homology"/>
<accession>A0ABS5ZE98</accession>
<dbReference type="PANTHER" id="PTHR30149:SF0">
    <property type="entry name" value="HYDROGENASE MATURATION FACTOR HYPD"/>
    <property type="match status" value="1"/>
</dbReference>
<keyword evidence="3" id="KW-0408">Iron</keyword>
<keyword evidence="6" id="KW-1185">Reference proteome</keyword>
<dbReference type="PANTHER" id="PTHR30149">
    <property type="entry name" value="HYDROGENASE PROTEIN ASSEMBLY PROTEIN HYPD"/>
    <property type="match status" value="1"/>
</dbReference>
<name>A0ABS5ZE98_9GAMM</name>
<dbReference type="EMBL" id="JAGSOY010000035">
    <property type="protein sequence ID" value="MBU2712310.1"/>
    <property type="molecule type" value="Genomic_DNA"/>
</dbReference>
<dbReference type="PIRSF" id="PIRSF005622">
    <property type="entry name" value="Hydrgn_mat_hypD"/>
    <property type="match status" value="1"/>
</dbReference>
<dbReference type="NCBIfam" id="TIGR00075">
    <property type="entry name" value="hypD"/>
    <property type="match status" value="1"/>
</dbReference>
<sequence>MTQTNAFRDPSRVNQLIKCIQTEAAPIAERLGRPIQIMEVCGGHTHAIVNTGINQLLPSSIELIHGPGCPVCVLPTTAIDQAVSLAESSNHILASFGDPLRVPGSRHSLLDAKANGAHIQTLYSPLDALKLAKHHPNKTIIFFAIGFDTTIPSTACTLQMAAQQSITNFRVLCHHICLMPVLTTLLERQEIQLDGFLGPGHVSMVIGAKAYASIADKYHKPLVIAGFEPVDILHALYLLVQQLSAQQHSIQNAYSRVVLEEGNKAAQQSINDVFISGIDAKWRGLDLVPGSGLSIRPKYQQHDAVQLLNSQHVAENNTDPVYCKQVLTGSLKPHHCPWFGKQCTPHHPQSGLMVSTEGACAAYYASHAKTAVGTLS</sequence>
<dbReference type="RefSeq" id="WP_215820538.1">
    <property type="nucleotide sequence ID" value="NZ_JAGSOY010000035.1"/>
</dbReference>
<dbReference type="Pfam" id="PF01924">
    <property type="entry name" value="HypD"/>
    <property type="match status" value="1"/>
</dbReference>
<gene>
    <name evidence="5" type="primary">hypD</name>
    <name evidence="5" type="ORF">KCG35_14685</name>
</gene>
<evidence type="ECO:0000256" key="3">
    <source>
        <dbReference type="ARBA" id="ARBA00023004"/>
    </source>
</evidence>
<evidence type="ECO:0000256" key="1">
    <source>
        <dbReference type="ARBA" id="ARBA00007888"/>
    </source>
</evidence>
<evidence type="ECO:0000256" key="4">
    <source>
        <dbReference type="PIRNR" id="PIRNR005622"/>
    </source>
</evidence>
<reference evidence="5 6" key="1">
    <citation type="submission" date="2021-04" db="EMBL/GenBank/DDBJ databases">
        <authorList>
            <person name="Pira H."/>
            <person name="Risdian C."/>
            <person name="Wink J."/>
        </authorList>
    </citation>
    <scope>NUCLEOTIDE SEQUENCE [LARGE SCALE GENOMIC DNA]</scope>
    <source>
        <strain evidence="5 6">WH53</strain>
    </source>
</reference>
<dbReference type="Proteomes" id="UP000690515">
    <property type="component" value="Unassembled WGS sequence"/>
</dbReference>
<dbReference type="InterPro" id="IPR042244">
    <property type="entry name" value="HypD_2_sf"/>
</dbReference>
<dbReference type="InterPro" id="IPR042243">
    <property type="entry name" value="HypD_1"/>
</dbReference>
<dbReference type="Gene3D" id="6.10.20.100">
    <property type="match status" value="1"/>
</dbReference>
<evidence type="ECO:0000313" key="6">
    <source>
        <dbReference type="Proteomes" id="UP000690515"/>
    </source>
</evidence>
<comment type="caution">
    <text evidence="5">The sequence shown here is derived from an EMBL/GenBank/DDBJ whole genome shotgun (WGS) entry which is preliminary data.</text>
</comment>
<organism evidence="5 6">
    <name type="scientific">Zooshikella harenae</name>
    <dbReference type="NCBI Taxonomy" id="2827238"/>
    <lineage>
        <taxon>Bacteria</taxon>
        <taxon>Pseudomonadati</taxon>
        <taxon>Pseudomonadota</taxon>
        <taxon>Gammaproteobacteria</taxon>
        <taxon>Oceanospirillales</taxon>
        <taxon>Zooshikellaceae</taxon>
        <taxon>Zooshikella</taxon>
    </lineage>
</organism>